<reference evidence="1" key="1">
    <citation type="submission" date="2021-10" db="EMBL/GenBank/DDBJ databases">
        <title>Roseicella aerolatum sp. nov., isolated from aerosols of e-waste dismantling site.</title>
        <authorList>
            <person name="Qin T."/>
        </authorList>
    </citation>
    <scope>NUCLEOTIDE SEQUENCE</scope>
    <source>
        <strain evidence="1">GB24</strain>
    </source>
</reference>
<dbReference type="EMBL" id="JAJAQI010000026">
    <property type="protein sequence ID" value="MCB4823450.1"/>
    <property type="molecule type" value="Genomic_DNA"/>
</dbReference>
<proteinExistence type="predicted"/>
<name>A0A9X1LBQ9_9PROT</name>
<sequence length="186" mass="20562">MTPAERHLLAALLCRARRYVEFGAGGSTCLAARLVGEAVTSVDSSPEWLARVRAACLDLQLPISPTLVHADIGETGAWGYPADTAGRDRWPDYHARVWSDPEAAQADLYLVDGRFRVACFMQTVLRCRPEARIAIHDFGNRPAYHVVREVAQEIAATGTLSVFLRRPDFDPQRARAILEAHAFLPP</sequence>
<organism evidence="1 2">
    <name type="scientific">Roseicella aerolata</name>
    <dbReference type="NCBI Taxonomy" id="2883479"/>
    <lineage>
        <taxon>Bacteria</taxon>
        <taxon>Pseudomonadati</taxon>
        <taxon>Pseudomonadota</taxon>
        <taxon>Alphaproteobacteria</taxon>
        <taxon>Acetobacterales</taxon>
        <taxon>Roseomonadaceae</taxon>
        <taxon>Roseicella</taxon>
    </lineage>
</organism>
<protein>
    <submittedName>
        <fullName evidence="1">Uncharacterized protein</fullName>
    </submittedName>
</protein>
<evidence type="ECO:0000313" key="2">
    <source>
        <dbReference type="Proteomes" id="UP001139311"/>
    </source>
</evidence>
<gene>
    <name evidence="1" type="ORF">LHA35_17095</name>
</gene>
<dbReference type="RefSeq" id="WP_226610193.1">
    <property type="nucleotide sequence ID" value="NZ_JAJAQI010000026.1"/>
</dbReference>
<accession>A0A9X1LBQ9</accession>
<dbReference type="Gene3D" id="3.40.50.150">
    <property type="entry name" value="Vaccinia Virus protein VP39"/>
    <property type="match status" value="1"/>
</dbReference>
<evidence type="ECO:0000313" key="1">
    <source>
        <dbReference type="EMBL" id="MCB4823450.1"/>
    </source>
</evidence>
<dbReference type="AlphaFoldDB" id="A0A9X1LBQ9"/>
<keyword evidence="2" id="KW-1185">Reference proteome</keyword>
<dbReference type="SUPFAM" id="SSF53335">
    <property type="entry name" value="S-adenosyl-L-methionine-dependent methyltransferases"/>
    <property type="match status" value="1"/>
</dbReference>
<dbReference type="Proteomes" id="UP001139311">
    <property type="component" value="Unassembled WGS sequence"/>
</dbReference>
<comment type="caution">
    <text evidence="1">The sequence shown here is derived from an EMBL/GenBank/DDBJ whole genome shotgun (WGS) entry which is preliminary data.</text>
</comment>
<dbReference type="InterPro" id="IPR029063">
    <property type="entry name" value="SAM-dependent_MTases_sf"/>
</dbReference>